<evidence type="ECO:0000256" key="4">
    <source>
        <dbReference type="ARBA" id="ARBA00022490"/>
    </source>
</evidence>
<evidence type="ECO:0000313" key="12">
    <source>
        <dbReference type="Proteomes" id="UP000678393"/>
    </source>
</evidence>
<organism evidence="11 12">
    <name type="scientific">Candidula unifasciata</name>
    <dbReference type="NCBI Taxonomy" id="100452"/>
    <lineage>
        <taxon>Eukaryota</taxon>
        <taxon>Metazoa</taxon>
        <taxon>Spiralia</taxon>
        <taxon>Lophotrochozoa</taxon>
        <taxon>Mollusca</taxon>
        <taxon>Gastropoda</taxon>
        <taxon>Heterobranchia</taxon>
        <taxon>Euthyneura</taxon>
        <taxon>Panpulmonata</taxon>
        <taxon>Eupulmonata</taxon>
        <taxon>Stylommatophora</taxon>
        <taxon>Helicina</taxon>
        <taxon>Helicoidea</taxon>
        <taxon>Geomitridae</taxon>
        <taxon>Candidula</taxon>
    </lineage>
</organism>
<evidence type="ECO:0000256" key="6">
    <source>
        <dbReference type="ARBA" id="ARBA00022989"/>
    </source>
</evidence>
<dbReference type="GO" id="GO:0060170">
    <property type="term" value="C:ciliary membrane"/>
    <property type="evidence" value="ECO:0007669"/>
    <property type="project" value="TreeGrafter"/>
</dbReference>
<dbReference type="AlphaFoldDB" id="A0A8S3ZDC9"/>
<gene>
    <name evidence="11" type="ORF">CUNI_LOCUS11483</name>
</gene>
<dbReference type="EMBL" id="CAJHNH020002206">
    <property type="protein sequence ID" value="CAG5125925.1"/>
    <property type="molecule type" value="Genomic_DNA"/>
</dbReference>
<evidence type="ECO:0000256" key="1">
    <source>
        <dbReference type="ARBA" id="ARBA00004120"/>
    </source>
</evidence>
<feature type="coiled-coil region" evidence="10">
    <location>
        <begin position="392"/>
        <end position="434"/>
    </location>
</feature>
<keyword evidence="7" id="KW-0472">Membrane</keyword>
<comment type="caution">
    <text evidence="11">The sequence shown here is derived from an EMBL/GenBank/DDBJ whole genome shotgun (WGS) entry which is preliminary data.</text>
</comment>
<dbReference type="PANTHER" id="PTHR16795:SF13">
    <property type="entry name" value="EVC COMPLEX MEMBER EVC"/>
    <property type="match status" value="1"/>
</dbReference>
<accession>A0A8S3ZDC9</accession>
<dbReference type="Proteomes" id="UP000678393">
    <property type="component" value="Unassembled WGS sequence"/>
</dbReference>
<evidence type="ECO:0000256" key="5">
    <source>
        <dbReference type="ARBA" id="ARBA00022692"/>
    </source>
</evidence>
<dbReference type="InterPro" id="IPR026501">
    <property type="entry name" value="Limbin/EVC"/>
</dbReference>
<dbReference type="GO" id="GO:0098797">
    <property type="term" value="C:plasma membrane protein complex"/>
    <property type="evidence" value="ECO:0007669"/>
    <property type="project" value="TreeGrafter"/>
</dbReference>
<keyword evidence="9" id="KW-0966">Cell projection</keyword>
<feature type="non-terminal residue" evidence="11">
    <location>
        <position position="1"/>
    </location>
</feature>
<protein>
    <submittedName>
        <fullName evidence="11">Uncharacterized protein</fullName>
    </submittedName>
</protein>
<reference evidence="11" key="1">
    <citation type="submission" date="2021-04" db="EMBL/GenBank/DDBJ databases">
        <authorList>
            <consortium name="Molecular Ecology Group"/>
        </authorList>
    </citation>
    <scope>NUCLEOTIDE SEQUENCE</scope>
</reference>
<evidence type="ECO:0000256" key="3">
    <source>
        <dbReference type="ARBA" id="ARBA00022475"/>
    </source>
</evidence>
<dbReference type="GO" id="GO:0007224">
    <property type="term" value="P:smoothened signaling pathway"/>
    <property type="evidence" value="ECO:0007669"/>
    <property type="project" value="InterPro"/>
</dbReference>
<evidence type="ECO:0000256" key="10">
    <source>
        <dbReference type="SAM" id="Coils"/>
    </source>
</evidence>
<comment type="subcellular location">
    <subcellularLocation>
        <location evidence="2">Cell membrane</location>
        <topology evidence="2">Single-pass membrane protein</topology>
    </subcellularLocation>
    <subcellularLocation>
        <location evidence="1">Cytoplasm</location>
        <location evidence="1">Cytoskeleton</location>
        <location evidence="1">Cilium basal body</location>
    </subcellularLocation>
</comment>
<keyword evidence="8" id="KW-0206">Cytoskeleton</keyword>
<keyword evidence="6" id="KW-1133">Transmembrane helix</keyword>
<keyword evidence="12" id="KW-1185">Reference proteome</keyword>
<evidence type="ECO:0000313" key="11">
    <source>
        <dbReference type="EMBL" id="CAG5125925.1"/>
    </source>
</evidence>
<proteinExistence type="predicted"/>
<sequence>FGLILFMSYYFFQNKLQMDLRNKIRQDLMRSSGLKDNEINDLIAELTSSMAIVQDKIGLEQERQRRALEIRLARRRQVVEYMEIEAVENEQDKNAQVEIVRNLLPLEINGNHRLKSPTDDVMNHFASEPDRMIKYQPTELHLLQQSRLHSFEKLCKNQDKEKAELLQTSQQAKNAADFVQSTMTWILVYILYHDMVTKHHQETEVFWEKQDQREVEEIFRQVTEFIQRERIDIDAEAEKLADKLRSEMTTLEVTRILKLYKAEMKRYESEKQKEKQAALARLQERLQQRLKTADLNQKQHHIEQEILKKEQMATVRKVVTMNIDLTDLDKDQILKEHQQNMKALSNQLLCSKLRQQKSLEIKLNQRKIHLESLLLRKKNIKKSNKQDKDGQLFQLTADITKEEQLLEEARQAAVAELRKQLAKETEEALKLQSDSLSLLIGRLQLREARKKTILARQEGTFMLST</sequence>
<evidence type="ECO:0000256" key="9">
    <source>
        <dbReference type="ARBA" id="ARBA00023273"/>
    </source>
</evidence>
<evidence type="ECO:0000256" key="2">
    <source>
        <dbReference type="ARBA" id="ARBA00004162"/>
    </source>
</evidence>
<evidence type="ECO:0000256" key="8">
    <source>
        <dbReference type="ARBA" id="ARBA00023212"/>
    </source>
</evidence>
<dbReference type="OrthoDB" id="5977401at2759"/>
<dbReference type="PANTHER" id="PTHR16795">
    <property type="entry name" value="LIMBIN/ELLIS-VAN CREVELD PROTEIN"/>
    <property type="match status" value="1"/>
</dbReference>
<evidence type="ECO:0000256" key="7">
    <source>
        <dbReference type="ARBA" id="ARBA00023136"/>
    </source>
</evidence>
<keyword evidence="5" id="KW-0812">Transmembrane</keyword>
<keyword evidence="4" id="KW-0963">Cytoplasm</keyword>
<name>A0A8S3ZDC9_9EUPU</name>
<keyword evidence="10" id="KW-0175">Coiled coil</keyword>
<keyword evidence="3" id="KW-1003">Cell membrane</keyword>